<gene>
    <name evidence="6" type="ORF">ACJIZ3_003578</name>
</gene>
<protein>
    <recommendedName>
        <fullName evidence="5">DYW domain-containing protein</fullName>
    </recommendedName>
</protein>
<sequence length="337" mass="38224">MKACGDGEALEMAKSVHAQLLTIGNIDVDTYNKIHEMYSKCDSMDDALKLFNQMSNRDLMSWNTMIFWLAKNDFGENSIELFAEFKKRSGVKPYGQMFIGIFYVCGGLCDTIQGMLHFESMVKDYGIVPSMKHYVSLVDMLRSARFLDEALKFIEKMPIKPSVDTWETLMKYCKIHGNSELGNRCDELVEHLDSSRLNEQSREDVSSKVHGHTAGDKSQPDSKRIYALLAGLKEHMKEGCLSYRFPTHHDVDEDTKEEQLMHHFERLTIAEGFLMSAARSKVGVLKNIATCGDCHAAFKIVSKIVGRQIIARDKNKFHYFENGSCPTSKNSSGLNNE</sequence>
<dbReference type="PANTHER" id="PTHR47926:SF388">
    <property type="entry name" value="DYW DOMAIN-CONTAINING PROTEIN"/>
    <property type="match status" value="1"/>
</dbReference>
<dbReference type="InterPro" id="IPR002885">
    <property type="entry name" value="PPR_rpt"/>
</dbReference>
<name>A0ABD3UCQ5_9LAMI</name>
<comment type="similarity">
    <text evidence="1">Belongs to the PPR family. PCMP-H subfamily.</text>
</comment>
<dbReference type="InterPro" id="IPR046960">
    <property type="entry name" value="PPR_At4g14850-like_plant"/>
</dbReference>
<feature type="region of interest" description="Disordered" evidence="4">
    <location>
        <begin position="195"/>
        <end position="220"/>
    </location>
</feature>
<organism evidence="6 7">
    <name type="scientific">Penstemon smallii</name>
    <dbReference type="NCBI Taxonomy" id="265156"/>
    <lineage>
        <taxon>Eukaryota</taxon>
        <taxon>Viridiplantae</taxon>
        <taxon>Streptophyta</taxon>
        <taxon>Embryophyta</taxon>
        <taxon>Tracheophyta</taxon>
        <taxon>Spermatophyta</taxon>
        <taxon>Magnoliopsida</taxon>
        <taxon>eudicotyledons</taxon>
        <taxon>Gunneridae</taxon>
        <taxon>Pentapetalae</taxon>
        <taxon>asterids</taxon>
        <taxon>lamiids</taxon>
        <taxon>Lamiales</taxon>
        <taxon>Plantaginaceae</taxon>
        <taxon>Cheloneae</taxon>
        <taxon>Penstemon</taxon>
    </lineage>
</organism>
<feature type="domain" description="DYW" evidence="5">
    <location>
        <begin position="248"/>
        <end position="327"/>
    </location>
</feature>
<dbReference type="Proteomes" id="UP001634393">
    <property type="component" value="Unassembled WGS sequence"/>
</dbReference>
<dbReference type="AlphaFoldDB" id="A0ABD3UCQ5"/>
<evidence type="ECO:0000259" key="5">
    <source>
        <dbReference type="Pfam" id="PF14432"/>
    </source>
</evidence>
<dbReference type="InterPro" id="IPR011990">
    <property type="entry name" value="TPR-like_helical_dom_sf"/>
</dbReference>
<evidence type="ECO:0000256" key="1">
    <source>
        <dbReference type="ARBA" id="ARBA00006643"/>
    </source>
</evidence>
<evidence type="ECO:0000256" key="4">
    <source>
        <dbReference type="SAM" id="MobiDB-lite"/>
    </source>
</evidence>
<proteinExistence type="inferred from homology"/>
<dbReference type="Pfam" id="PF14432">
    <property type="entry name" value="DYW_deaminase"/>
    <property type="match status" value="1"/>
</dbReference>
<dbReference type="EMBL" id="JBJXBP010000002">
    <property type="protein sequence ID" value="KAL3846175.1"/>
    <property type="molecule type" value="Genomic_DNA"/>
</dbReference>
<dbReference type="Gene3D" id="1.25.40.10">
    <property type="entry name" value="Tetratricopeptide repeat domain"/>
    <property type="match status" value="2"/>
</dbReference>
<keyword evidence="2" id="KW-0677">Repeat</keyword>
<reference evidence="6 7" key="1">
    <citation type="submission" date="2024-12" db="EMBL/GenBank/DDBJ databases">
        <title>The unique morphological basis and parallel evolutionary history of personate flowers in Penstemon.</title>
        <authorList>
            <person name="Depatie T.H."/>
            <person name="Wessinger C.A."/>
        </authorList>
    </citation>
    <scope>NUCLEOTIDE SEQUENCE [LARGE SCALE GENOMIC DNA]</scope>
    <source>
        <strain evidence="6">WTNN_2</strain>
        <tissue evidence="6">Leaf</tissue>
    </source>
</reference>
<comment type="caution">
    <text evidence="6">The sequence shown here is derived from an EMBL/GenBank/DDBJ whole genome shotgun (WGS) entry which is preliminary data.</text>
</comment>
<accession>A0ABD3UCQ5</accession>
<dbReference type="Pfam" id="PF01535">
    <property type="entry name" value="PPR"/>
    <property type="match status" value="3"/>
</dbReference>
<evidence type="ECO:0000256" key="2">
    <source>
        <dbReference type="ARBA" id="ARBA00022737"/>
    </source>
</evidence>
<keyword evidence="7" id="KW-1185">Reference proteome</keyword>
<dbReference type="InterPro" id="IPR032867">
    <property type="entry name" value="DYW_dom"/>
</dbReference>
<evidence type="ECO:0000256" key="3">
    <source>
        <dbReference type="PROSITE-ProRule" id="PRU00708"/>
    </source>
</evidence>
<evidence type="ECO:0000313" key="6">
    <source>
        <dbReference type="EMBL" id="KAL3846175.1"/>
    </source>
</evidence>
<dbReference type="PANTHER" id="PTHR47926">
    <property type="entry name" value="PENTATRICOPEPTIDE REPEAT-CONTAINING PROTEIN"/>
    <property type="match status" value="1"/>
</dbReference>
<evidence type="ECO:0000313" key="7">
    <source>
        <dbReference type="Proteomes" id="UP001634393"/>
    </source>
</evidence>
<dbReference type="PROSITE" id="PS51375">
    <property type="entry name" value="PPR"/>
    <property type="match status" value="1"/>
</dbReference>
<feature type="repeat" description="PPR" evidence="3">
    <location>
        <begin position="27"/>
        <end position="61"/>
    </location>
</feature>